<keyword evidence="1" id="KW-1133">Transmembrane helix</keyword>
<dbReference type="GO" id="GO:0016020">
    <property type="term" value="C:membrane"/>
    <property type="evidence" value="ECO:0007669"/>
    <property type="project" value="InterPro"/>
</dbReference>
<feature type="transmembrane region" description="Helical" evidence="1">
    <location>
        <begin position="1553"/>
        <end position="1575"/>
    </location>
</feature>
<reference evidence="2" key="1">
    <citation type="submission" date="2010-02" db="EMBL/GenBank/DDBJ databases">
        <title>Sequencing and annotation of the Blastocystis hominis genome.</title>
        <authorList>
            <person name="Wincker P."/>
        </authorList>
    </citation>
    <scope>NUCLEOTIDE SEQUENCE</scope>
    <source>
        <strain evidence="2">Singapore isolate B</strain>
    </source>
</reference>
<name>D8LV36_BLAHO</name>
<dbReference type="Pfam" id="PF05345">
    <property type="entry name" value="He_PIG"/>
    <property type="match status" value="2"/>
</dbReference>
<dbReference type="GO" id="GO:0005509">
    <property type="term" value="F:calcium ion binding"/>
    <property type="evidence" value="ECO:0007669"/>
    <property type="project" value="InterPro"/>
</dbReference>
<dbReference type="SUPFAM" id="SSF49313">
    <property type="entry name" value="Cadherin-like"/>
    <property type="match status" value="1"/>
</dbReference>
<dbReference type="InParanoid" id="D8LV36"/>
<evidence type="ECO:0000256" key="1">
    <source>
        <dbReference type="SAM" id="Phobius"/>
    </source>
</evidence>
<accession>D8LV36</accession>
<evidence type="ECO:0000313" key="2">
    <source>
        <dbReference type="EMBL" id="CBK19675.2"/>
    </source>
</evidence>
<evidence type="ECO:0000313" key="3">
    <source>
        <dbReference type="Proteomes" id="UP000008312"/>
    </source>
</evidence>
<dbReference type="Gene3D" id="2.60.40.10">
    <property type="entry name" value="Immunoglobulins"/>
    <property type="match status" value="2"/>
</dbReference>
<dbReference type="InterPro" id="IPR008979">
    <property type="entry name" value="Galactose-bd-like_sf"/>
</dbReference>
<dbReference type="EMBL" id="FN668638">
    <property type="protein sequence ID" value="CBK19675.2"/>
    <property type="molecule type" value="Genomic_DNA"/>
</dbReference>
<dbReference type="InterPro" id="IPR013783">
    <property type="entry name" value="Ig-like_fold"/>
</dbReference>
<dbReference type="OrthoDB" id="527990at2759"/>
<proteinExistence type="predicted"/>
<keyword evidence="1" id="KW-0812">Transmembrane</keyword>
<organism evidence="2">
    <name type="scientific">Blastocystis hominis</name>
    <dbReference type="NCBI Taxonomy" id="12968"/>
    <lineage>
        <taxon>Eukaryota</taxon>
        <taxon>Sar</taxon>
        <taxon>Stramenopiles</taxon>
        <taxon>Bigyra</taxon>
        <taxon>Opalozoa</taxon>
        <taxon>Opalinata</taxon>
        <taxon>Blastocystidae</taxon>
        <taxon>Blastocystis</taxon>
    </lineage>
</organism>
<keyword evidence="3" id="KW-1185">Reference proteome</keyword>
<gene>
    <name evidence="2" type="ORF">GSBLH_T00006943001</name>
</gene>
<sequence length="1659" mass="184514">MKKLFPDSYGDGWSAGSRVLIKGESDIVVANVTLDAFSHRAIYLDCFFLYLILTLLDSWPVLPSAQWSYSDKYFDQWNQVSFDSSSWERTSRDGFPDLPSSVTTRYYRLTAAVPASLSHFSGYRFGINLRYGVIVHINGVEQFRINMPEGPVSSYTPSIYFEETHLIHSGSLQLSEQLRSATSFVVGVEVHYRTGHVIESDDFFAFLYMLPAGLAVIPSSSQEKDSVHRFDNLVVRPAFTAPEGTEMNLVDGDRRTSVSVLSGNSAVFSFPDNGLSLINAYSIELGDESQSKPVSWKLEASRDGSTWTILDARDNSCYFSNRKFERFVLNGQFSVFQLYKLTFLSLSASTPSQIAEITLEQLFQEAPPLPYIVYSSRALSFYLGETGILVSPLMTGFSSFAIEGAALPPGLTFSALSGEFGGSISSSGSVFSAVYQISATYQSGTVMQGTASIQVTNCNLEMAILQVDWTFQGESRAIEWDLRWNNELVRRGMGNDENRAETQKVCLMSDFYEFSLYNRGDREWPAGSHVSLSILPSNSAQSIPLGGVFLAWKQRSLTVPLSFSLYSSGPIAEWNYARENAVPENWFSTYSSVQWSLSGEGLQLARSVWLFRRTFNVGSIAGIALVEFRIFCRAGLVVYVNEQAIYRVNVPEGALSESTVATKVASPYWHVFTASPTSMNLHTGSNLMTVAAVNTDSAQITVDFRAIVLPLAHTGVLSRLLPDDDSLQVSANFASPDHPVSNLIDSSLATFYQSGIAVSSSPEVTISLQNDRIETFNQYCITAAELPFYHPVEWVLEGRQSSSSSSSTEWEQLSDVSSALFHGIETKCMFFTPNTFSDYRLKILEAKESRTLVEIAEFGLNHIELSEASIPTLQMSVTEVNAYLNAEFIAEYTVTPGYSSFTVSPALPSGLAVDPSTGKIIGIPTETRMSWIYTLTARFGEQEATTSFSLRVVDCENSGMYHTFLSINLTDYSESTIRLVLQNKTHTFIHDSVAGPSYRRSLCIPQDQYRLFFLYQTSSAPHYAVTVQNETFSGILEASQSSFEMVIDTQKLIHPSDTVWHYWIQQEAPPTNWYQSAISSDWPSSRPGYFPSTTGVTSYFCTTFSASYTSYASAFLVGVFSRGGYIMYLNGIEINRVRLPAGGEVSHSTPAVNSTSSASYILFSGSIQFLPFVVDPSVQVEGGAEGDNNRLCIEEHHPTDMIEPSQFTVYMEYVQEGTSRIVDGWHWGSVQSVGTPWFEYVENAFDDNINTKYYGPSSCVDVTVRWTYWNDRKEFVNYLKFYAGNSAGRRPEELRLEGFAVDHWESLFEAKELVWENTAEYGQFKEWQFNNTQSYSAYQLVANGCAREGIEFAEVYLQALRVNVACEAADGFAAANEGEESKGPCPDYHSGYATRICLNGHFTEIDYSTCVPYAPTSFEYIPKQLSCFTQTPIHLEPVVSFHVDVFGVNPGLPVGVTFNVNTGVISGTPLVASVCTYTITARNIRGTSKTTVFLNVQSGCPAIGDFPATPVGKEAVYNCGSDFWTLGSVRRRCEEKNGMPVWGSPQGYCQNGVLIFVTIILGALIIVTVVLICYLSTSVSKNIEVYELPNGEYELEDATQKEGEKTVVRTRARMKLIGRPVFIYLPRYFHKSRRDYAAGYRRISAPANRRRSLERVGKV</sequence>
<dbReference type="GeneID" id="24923067"/>
<dbReference type="RefSeq" id="XP_012893723.1">
    <property type="nucleotide sequence ID" value="XM_013038269.1"/>
</dbReference>
<dbReference type="SUPFAM" id="SSF49785">
    <property type="entry name" value="Galactose-binding domain-like"/>
    <property type="match status" value="1"/>
</dbReference>
<protein>
    <submittedName>
        <fullName evidence="2">Uncharacterized protein</fullName>
    </submittedName>
</protein>
<dbReference type="InterPro" id="IPR015919">
    <property type="entry name" value="Cadherin-like_sf"/>
</dbReference>
<keyword evidence="1" id="KW-0472">Membrane</keyword>
<dbReference type="Proteomes" id="UP000008312">
    <property type="component" value="Unassembled WGS sequence"/>
</dbReference>